<accession>A0ACB8R025</accession>
<comment type="caution">
    <text evidence="1">The sequence shown here is derived from an EMBL/GenBank/DDBJ whole genome shotgun (WGS) entry which is preliminary data.</text>
</comment>
<evidence type="ECO:0000313" key="2">
    <source>
        <dbReference type="Proteomes" id="UP000814033"/>
    </source>
</evidence>
<protein>
    <submittedName>
        <fullName evidence="1">Uncharacterized protein</fullName>
    </submittedName>
</protein>
<dbReference type="Proteomes" id="UP000814033">
    <property type="component" value="Unassembled WGS sequence"/>
</dbReference>
<dbReference type="EMBL" id="MU276921">
    <property type="protein sequence ID" value="KAI0037481.1"/>
    <property type="molecule type" value="Genomic_DNA"/>
</dbReference>
<evidence type="ECO:0000313" key="1">
    <source>
        <dbReference type="EMBL" id="KAI0037481.1"/>
    </source>
</evidence>
<sequence>MRAETTKSLKRPIHPLHARRHSRRRAVQSEHDVSAHHAETSTLRSQPPSQLLTAGPHHPSMARTKVLTTQTCLRPTPVTRHPPADLIVCRLRRCRGQHGVCDPQRAMATMWPFHRLYRGTTRGASVRRARAFTTIRAETTKSSSPQPIRCRPGLSLGDVAGDSDARCSRGTTSMRTALSRRDGALRRHRSCSPPVHNIEGAHGGPQDADRPGIRRDLRRRRGEHDAHDGAVEREPLEKQAFPAAKSRYVRPSASTRTASGRIRSAWQLDDQDASDCDSLSFVDQGHQRGGAIGGRWTSTAARWRLYEVGSRRTGHAPDERAREDFTAATRLLEPLLAQPDPTHELRSAVGRIYLQAGQLAAAERHFAAVARDTAVPQPLKDLNAAFLA</sequence>
<proteinExistence type="predicted"/>
<reference evidence="1" key="1">
    <citation type="submission" date="2021-02" db="EMBL/GenBank/DDBJ databases">
        <authorList>
            <consortium name="DOE Joint Genome Institute"/>
            <person name="Ahrendt S."/>
            <person name="Looney B.P."/>
            <person name="Miyauchi S."/>
            <person name="Morin E."/>
            <person name="Drula E."/>
            <person name="Courty P.E."/>
            <person name="Chicoki N."/>
            <person name="Fauchery L."/>
            <person name="Kohler A."/>
            <person name="Kuo A."/>
            <person name="Labutti K."/>
            <person name="Pangilinan J."/>
            <person name="Lipzen A."/>
            <person name="Riley R."/>
            <person name="Andreopoulos W."/>
            <person name="He G."/>
            <person name="Johnson J."/>
            <person name="Barry K.W."/>
            <person name="Grigoriev I.V."/>
            <person name="Nagy L."/>
            <person name="Hibbett D."/>
            <person name="Henrissat B."/>
            <person name="Matheny P.B."/>
            <person name="Labbe J."/>
            <person name="Martin F."/>
        </authorList>
    </citation>
    <scope>NUCLEOTIDE SEQUENCE</scope>
    <source>
        <strain evidence="1">FP105234-sp</strain>
    </source>
</reference>
<name>A0ACB8R025_9AGAM</name>
<feature type="non-terminal residue" evidence="1">
    <location>
        <position position="388"/>
    </location>
</feature>
<keyword evidence="2" id="KW-1185">Reference proteome</keyword>
<gene>
    <name evidence="1" type="ORF">FA95DRAFT_1618523</name>
</gene>
<organism evidence="1 2">
    <name type="scientific">Auriscalpium vulgare</name>
    <dbReference type="NCBI Taxonomy" id="40419"/>
    <lineage>
        <taxon>Eukaryota</taxon>
        <taxon>Fungi</taxon>
        <taxon>Dikarya</taxon>
        <taxon>Basidiomycota</taxon>
        <taxon>Agaricomycotina</taxon>
        <taxon>Agaricomycetes</taxon>
        <taxon>Russulales</taxon>
        <taxon>Auriscalpiaceae</taxon>
        <taxon>Auriscalpium</taxon>
    </lineage>
</organism>
<reference evidence="1" key="2">
    <citation type="journal article" date="2022" name="New Phytol.">
        <title>Evolutionary transition to the ectomycorrhizal habit in the genomes of a hyperdiverse lineage of mushroom-forming fungi.</title>
        <authorList>
            <person name="Looney B."/>
            <person name="Miyauchi S."/>
            <person name="Morin E."/>
            <person name="Drula E."/>
            <person name="Courty P.E."/>
            <person name="Kohler A."/>
            <person name="Kuo A."/>
            <person name="LaButti K."/>
            <person name="Pangilinan J."/>
            <person name="Lipzen A."/>
            <person name="Riley R."/>
            <person name="Andreopoulos W."/>
            <person name="He G."/>
            <person name="Johnson J."/>
            <person name="Nolan M."/>
            <person name="Tritt A."/>
            <person name="Barry K.W."/>
            <person name="Grigoriev I.V."/>
            <person name="Nagy L.G."/>
            <person name="Hibbett D."/>
            <person name="Henrissat B."/>
            <person name="Matheny P.B."/>
            <person name="Labbe J."/>
            <person name="Martin F.M."/>
        </authorList>
    </citation>
    <scope>NUCLEOTIDE SEQUENCE</scope>
    <source>
        <strain evidence="1">FP105234-sp</strain>
    </source>
</reference>